<feature type="domain" description="GerMN" evidence="1">
    <location>
        <begin position="193"/>
        <end position="305"/>
    </location>
</feature>
<evidence type="ECO:0000313" key="4">
    <source>
        <dbReference type="EMBL" id="QFG68016.1"/>
    </source>
</evidence>
<organism evidence="4 5">
    <name type="scientific">Ornithinimicrobium pratense</name>
    <dbReference type="NCBI Taxonomy" id="2593973"/>
    <lineage>
        <taxon>Bacteria</taxon>
        <taxon>Bacillati</taxon>
        <taxon>Actinomycetota</taxon>
        <taxon>Actinomycetes</taxon>
        <taxon>Micrococcales</taxon>
        <taxon>Ornithinimicrobiaceae</taxon>
        <taxon>Ornithinimicrobium</taxon>
    </lineage>
</organism>
<dbReference type="Gene3D" id="2.130.10.10">
    <property type="entry name" value="YVTN repeat-like/Quinoprotein amine dehydrogenase"/>
    <property type="match status" value="1"/>
</dbReference>
<dbReference type="Proteomes" id="UP000326546">
    <property type="component" value="Chromosome"/>
</dbReference>
<dbReference type="AlphaFoldDB" id="A0A5J6V471"/>
<proteinExistence type="predicted"/>
<dbReference type="InterPro" id="IPR019606">
    <property type="entry name" value="GerMN"/>
</dbReference>
<feature type="domain" description="Lipoprotein LpqB C-terminal" evidence="2">
    <location>
        <begin position="370"/>
        <end position="552"/>
    </location>
</feature>
<sequence length="610" mass="65412">MRLSHQGRHHGPRRAPRRARSLAGAAIVALLLAACSGQLPTTPEPRAGLPVQVQAQPEIQRLLNSPQPDASAADIVRGFLRANVGFADEEDVVRRFLVEGLASEWVPTSNVLVYDGTPVVTVSDTGREAQVSIEVVARIDAQGRLTEQEVGTVTQSFELTRIQGQWRISAFPDDFGVWLTYPDLTAAFRATSLYHLSTQGQYFVPEVRWLARGEGLPTAVTRAALAPVPEHLAGAVRTGDSENVRLAAPSVTVDPETRLATVPLEGSGPVDGGDASEALVSQISQALLALGGISAVDVQAAGRSLGVRGHEGPITSTGQLPYVEAERSVNIALLRIGEQFFPVDPTDARLPNLTEEAANLRLPRLGLSWGGVAVTADLQDFAAVSNDRTSVWRWQQRESEGESSTNAGIGNQLTVPAVDPQGAFLVAGVHRSTGAPRVWALDRDDVHSLAEPLDVPWLRDRDRVRSLSVSPDGTRVAMVMGEATRERGRLMIAGILRDQEGKPRGLTRAVPAAGSLVDVSSARWASPRALYLVGQRQEDTALRGFSLPLGDFLQPLGAVDGVDFVEVVPVPRVEGPRPVVRSADGRFYTEEGTRGWFNARNGDELVVPGS</sequence>
<evidence type="ECO:0000259" key="3">
    <source>
        <dbReference type="Pfam" id="PF25976"/>
    </source>
</evidence>
<dbReference type="Pfam" id="PF10647">
    <property type="entry name" value="Gmad1"/>
    <property type="match status" value="1"/>
</dbReference>
<keyword evidence="5" id="KW-1185">Reference proteome</keyword>
<dbReference type="KEGG" id="serw:FY030_04150"/>
<evidence type="ECO:0000313" key="5">
    <source>
        <dbReference type="Proteomes" id="UP000326546"/>
    </source>
</evidence>
<feature type="domain" description="Lipoprotein LpqB N-terminal" evidence="3">
    <location>
        <begin position="66"/>
        <end position="180"/>
    </location>
</feature>
<dbReference type="EMBL" id="CP044427">
    <property type="protein sequence ID" value="QFG68016.1"/>
    <property type="molecule type" value="Genomic_DNA"/>
</dbReference>
<accession>A0A5J6V471</accession>
<dbReference type="SUPFAM" id="SSF63829">
    <property type="entry name" value="Calcium-dependent phosphotriesterase"/>
    <property type="match status" value="1"/>
</dbReference>
<protein>
    <submittedName>
        <fullName evidence="4">Uncharacterized protein</fullName>
    </submittedName>
</protein>
<dbReference type="PROSITE" id="PS51257">
    <property type="entry name" value="PROKAR_LIPOPROTEIN"/>
    <property type="match status" value="1"/>
</dbReference>
<dbReference type="InterPro" id="IPR015943">
    <property type="entry name" value="WD40/YVTN_repeat-like_dom_sf"/>
</dbReference>
<dbReference type="RefSeq" id="WP_158060407.1">
    <property type="nucleotide sequence ID" value="NZ_CP044427.1"/>
</dbReference>
<dbReference type="Pfam" id="PF25976">
    <property type="entry name" value="LpqB_N"/>
    <property type="match status" value="1"/>
</dbReference>
<reference evidence="4 5" key="1">
    <citation type="submission" date="2019-09" db="EMBL/GenBank/DDBJ databases">
        <title>Serinicoccus pratensis sp. nov., isolated from meadow soil.</title>
        <authorList>
            <person name="Zhang W."/>
        </authorList>
    </citation>
    <scope>NUCLEOTIDE SEQUENCE [LARGE SCALE GENOMIC DNA]</scope>
    <source>
        <strain evidence="4 5">W204</strain>
    </source>
</reference>
<dbReference type="InterPro" id="IPR018910">
    <property type="entry name" value="LpqB_C"/>
</dbReference>
<dbReference type="InterPro" id="IPR059026">
    <property type="entry name" value="LpqB_N"/>
</dbReference>
<evidence type="ECO:0000259" key="2">
    <source>
        <dbReference type="Pfam" id="PF10647"/>
    </source>
</evidence>
<evidence type="ECO:0000259" key="1">
    <source>
        <dbReference type="Pfam" id="PF10646"/>
    </source>
</evidence>
<gene>
    <name evidence="4" type="ORF">FY030_04150</name>
</gene>
<dbReference type="Pfam" id="PF10646">
    <property type="entry name" value="Germane"/>
    <property type="match status" value="1"/>
</dbReference>
<name>A0A5J6V471_9MICO</name>
<dbReference type="OrthoDB" id="3226781at2"/>